<feature type="domain" description="Methionyl-tRNA synthetase anticodon-binding" evidence="16">
    <location>
        <begin position="448"/>
        <end position="589"/>
    </location>
</feature>
<dbReference type="GO" id="GO:0046872">
    <property type="term" value="F:metal ion binding"/>
    <property type="evidence" value="ECO:0007669"/>
    <property type="project" value="UniProtKB-KW"/>
</dbReference>
<dbReference type="HAMAP" id="MF_01228">
    <property type="entry name" value="Met_tRNA_synth_type2"/>
    <property type="match status" value="1"/>
</dbReference>
<dbReference type="PRINTS" id="PR01041">
    <property type="entry name" value="TRNASYNTHMET"/>
</dbReference>
<reference evidence="17" key="1">
    <citation type="submission" date="2021-02" db="EMBL/GenBank/DDBJ databases">
        <title>First Annotated Genome of the Yellow-green Alga Tribonema minus.</title>
        <authorList>
            <person name="Mahan K.M."/>
        </authorList>
    </citation>
    <scope>NUCLEOTIDE SEQUENCE</scope>
    <source>
        <strain evidence="17">UTEX B ZZ1240</strain>
    </source>
</reference>
<evidence type="ECO:0000256" key="1">
    <source>
        <dbReference type="ARBA" id="ARBA00001947"/>
    </source>
</evidence>
<keyword evidence="5 11" id="KW-0547">Nucleotide-binding</keyword>
<keyword evidence="4" id="KW-0479">Metal-binding</keyword>
<evidence type="ECO:0000256" key="4">
    <source>
        <dbReference type="ARBA" id="ARBA00022723"/>
    </source>
</evidence>
<dbReference type="EMBL" id="JAFCMP010000068">
    <property type="protein sequence ID" value="KAG5188468.1"/>
    <property type="molecule type" value="Genomic_DNA"/>
</dbReference>
<comment type="caution">
    <text evidence="17">The sequence shown here is derived from an EMBL/GenBank/DDBJ whole genome shotgun (WGS) entry which is preliminary data.</text>
</comment>
<evidence type="ECO:0000313" key="17">
    <source>
        <dbReference type="EMBL" id="KAG5188468.1"/>
    </source>
</evidence>
<accession>A0A836CKB9</accession>
<dbReference type="InterPro" id="IPR014729">
    <property type="entry name" value="Rossmann-like_a/b/a_fold"/>
</dbReference>
<evidence type="ECO:0000256" key="11">
    <source>
        <dbReference type="RuleBase" id="RU363039"/>
    </source>
</evidence>
<dbReference type="AlphaFoldDB" id="A0A836CKB9"/>
<dbReference type="InterPro" id="IPR014758">
    <property type="entry name" value="Met-tRNA_synth"/>
</dbReference>
<feature type="chain" id="PRO_5032470239" description="methionine--tRNA ligase" evidence="13">
    <location>
        <begin position="20"/>
        <end position="632"/>
    </location>
</feature>
<evidence type="ECO:0000256" key="9">
    <source>
        <dbReference type="ARBA" id="ARBA00023146"/>
    </source>
</evidence>
<comment type="similarity">
    <text evidence="11">Belongs to the class-I aminoacyl-tRNA synthetase family.</text>
</comment>
<keyword evidence="3 11" id="KW-0436">Ligase</keyword>
<dbReference type="PANTHER" id="PTHR43326:SF1">
    <property type="entry name" value="METHIONINE--TRNA LIGASE, MITOCHONDRIAL"/>
    <property type="match status" value="1"/>
</dbReference>
<dbReference type="Proteomes" id="UP000664859">
    <property type="component" value="Unassembled WGS sequence"/>
</dbReference>
<evidence type="ECO:0000259" key="14">
    <source>
        <dbReference type="Pfam" id="PF01406"/>
    </source>
</evidence>
<feature type="compositionally biased region" description="Gly residues" evidence="12">
    <location>
        <begin position="606"/>
        <end position="615"/>
    </location>
</feature>
<name>A0A836CKB9_9STRA</name>
<proteinExistence type="inferred from homology"/>
<evidence type="ECO:0000256" key="13">
    <source>
        <dbReference type="SAM" id="SignalP"/>
    </source>
</evidence>
<dbReference type="NCBIfam" id="NF008900">
    <property type="entry name" value="PRK12267.1"/>
    <property type="match status" value="1"/>
</dbReference>
<feature type="compositionally biased region" description="Low complexity" evidence="12">
    <location>
        <begin position="596"/>
        <end position="605"/>
    </location>
</feature>
<evidence type="ECO:0000259" key="16">
    <source>
        <dbReference type="Pfam" id="PF19303"/>
    </source>
</evidence>
<keyword evidence="7 11" id="KW-0067">ATP-binding</keyword>
<dbReference type="InterPro" id="IPR041872">
    <property type="entry name" value="Anticodon_Met"/>
</dbReference>
<evidence type="ECO:0000256" key="7">
    <source>
        <dbReference type="ARBA" id="ARBA00022840"/>
    </source>
</evidence>
<evidence type="ECO:0000256" key="2">
    <source>
        <dbReference type="ARBA" id="ARBA00012838"/>
    </source>
</evidence>
<dbReference type="Gene3D" id="2.170.220.10">
    <property type="match status" value="1"/>
</dbReference>
<dbReference type="Pfam" id="PF09334">
    <property type="entry name" value="tRNA-synt_1g"/>
    <property type="match status" value="1"/>
</dbReference>
<feature type="signal peptide" evidence="13">
    <location>
        <begin position="1"/>
        <end position="19"/>
    </location>
</feature>
<feature type="domain" description="tRNA synthetases class I catalytic" evidence="14">
    <location>
        <begin position="80"/>
        <end position="201"/>
    </location>
</feature>
<dbReference type="EC" id="6.1.1.10" evidence="2"/>
<dbReference type="InterPro" id="IPR009080">
    <property type="entry name" value="tRNAsynth_Ia_anticodon-bd"/>
</dbReference>
<dbReference type="OrthoDB" id="24670at2759"/>
<evidence type="ECO:0000313" key="18">
    <source>
        <dbReference type="Proteomes" id="UP000664859"/>
    </source>
</evidence>
<keyword evidence="8 11" id="KW-0648">Protein biosynthesis</keyword>
<comment type="cofactor">
    <cofactor evidence="1">
        <name>Zn(2+)</name>
        <dbReference type="ChEBI" id="CHEBI:29105"/>
    </cofactor>
</comment>
<keyword evidence="6" id="KW-0862">Zinc</keyword>
<dbReference type="SUPFAM" id="SSF52374">
    <property type="entry name" value="Nucleotidylyl transferase"/>
    <property type="match status" value="1"/>
</dbReference>
<evidence type="ECO:0000256" key="6">
    <source>
        <dbReference type="ARBA" id="ARBA00022833"/>
    </source>
</evidence>
<dbReference type="GO" id="GO:0004825">
    <property type="term" value="F:methionine-tRNA ligase activity"/>
    <property type="evidence" value="ECO:0007669"/>
    <property type="project" value="UniProtKB-EC"/>
</dbReference>
<dbReference type="SUPFAM" id="SSF47323">
    <property type="entry name" value="Anticodon-binding domain of a subclass of class I aminoacyl-tRNA synthetases"/>
    <property type="match status" value="1"/>
</dbReference>
<dbReference type="Gene3D" id="1.10.730.10">
    <property type="entry name" value="Isoleucyl-tRNA Synthetase, Domain 1"/>
    <property type="match status" value="1"/>
</dbReference>
<protein>
    <recommendedName>
        <fullName evidence="2">methionine--tRNA ligase</fullName>
        <ecNumber evidence="2">6.1.1.10</ecNumber>
    </recommendedName>
    <alternativeName>
        <fullName evidence="10">Methionyl-tRNA synthetase</fullName>
    </alternativeName>
</protein>
<keyword evidence="13" id="KW-0732">Signal</keyword>
<dbReference type="Pfam" id="PF01406">
    <property type="entry name" value="tRNA-synt_1e"/>
    <property type="match status" value="1"/>
</dbReference>
<keyword evidence="9 11" id="KW-0030">Aminoacyl-tRNA synthetase</keyword>
<dbReference type="GO" id="GO:0006431">
    <property type="term" value="P:methionyl-tRNA aminoacylation"/>
    <property type="evidence" value="ECO:0007669"/>
    <property type="project" value="InterPro"/>
</dbReference>
<dbReference type="PANTHER" id="PTHR43326">
    <property type="entry name" value="METHIONYL-TRNA SYNTHETASE"/>
    <property type="match status" value="1"/>
</dbReference>
<dbReference type="InterPro" id="IPR015413">
    <property type="entry name" value="Methionyl/Leucyl_tRNA_Synth"/>
</dbReference>
<gene>
    <name evidence="17" type="ORF">JKP88DRAFT_184707</name>
</gene>
<evidence type="ECO:0000256" key="5">
    <source>
        <dbReference type="ARBA" id="ARBA00022741"/>
    </source>
</evidence>
<feature type="domain" description="Methionyl/Leucyl tRNA synthetase" evidence="15">
    <location>
        <begin position="204"/>
        <end position="436"/>
    </location>
</feature>
<dbReference type="InterPro" id="IPR033911">
    <property type="entry name" value="MetRS_core"/>
</dbReference>
<feature type="non-terminal residue" evidence="17">
    <location>
        <position position="1"/>
    </location>
</feature>
<dbReference type="FunFam" id="2.170.220.10:FF:000002">
    <property type="entry name" value="Methionine--tRNA ligase"/>
    <property type="match status" value="1"/>
</dbReference>
<evidence type="ECO:0000256" key="12">
    <source>
        <dbReference type="SAM" id="MobiDB-lite"/>
    </source>
</evidence>
<evidence type="ECO:0000256" key="8">
    <source>
        <dbReference type="ARBA" id="ARBA00022917"/>
    </source>
</evidence>
<dbReference type="NCBIfam" id="TIGR00398">
    <property type="entry name" value="metG"/>
    <property type="match status" value="1"/>
</dbReference>
<evidence type="ECO:0000256" key="10">
    <source>
        <dbReference type="ARBA" id="ARBA00030904"/>
    </source>
</evidence>
<dbReference type="CDD" id="cd07957">
    <property type="entry name" value="Anticodon_Ia_Met"/>
    <property type="match status" value="1"/>
</dbReference>
<evidence type="ECO:0000259" key="15">
    <source>
        <dbReference type="Pfam" id="PF09334"/>
    </source>
</evidence>
<dbReference type="CDD" id="cd00814">
    <property type="entry name" value="MetRS_core"/>
    <property type="match status" value="1"/>
</dbReference>
<dbReference type="GO" id="GO:0005524">
    <property type="term" value="F:ATP binding"/>
    <property type="evidence" value="ECO:0007669"/>
    <property type="project" value="UniProtKB-KW"/>
</dbReference>
<organism evidence="17 18">
    <name type="scientific">Tribonema minus</name>
    <dbReference type="NCBI Taxonomy" id="303371"/>
    <lineage>
        <taxon>Eukaryota</taxon>
        <taxon>Sar</taxon>
        <taxon>Stramenopiles</taxon>
        <taxon>Ochrophyta</taxon>
        <taxon>PX clade</taxon>
        <taxon>Xanthophyceae</taxon>
        <taxon>Tribonematales</taxon>
        <taxon>Tribonemataceae</taxon>
        <taxon>Tribonema</taxon>
    </lineage>
</organism>
<sequence>MRPVLLGPMLLACIRSGNAFSSRALHSSANLLRTSSRRAGASASASQHRCRQWRTAVRMSSGTANGSGEPYYITTPIYYVNDKPHIGHAYTTLACDVIARFMRLDGRDVMFLTGTDEHGQKVQESAAKQGKSPQEFCDEVSQSFRRLIDAMHFTPDRFIRTTEAAHAAAVQALWRALEARGAIYLGTYAGWYSVRDEAFYSESELVDGKAPTGADVAWVEKEPSYFFRLSDYEAPLLELYEREPRFVAPASRRNEVLAFVRGGLRDLSISRTSFSWGVPVPGDPAHVMYVWVDALANYISALGYPETGEGEGEAGGGQGGGQFAKFWPADLHVVGKDILRFHAVYWPALLMAAGLDVPRRLHAHGWWTRDGAKISKSVGNVVDPFELVARYGVDQTRYFLLSEVPFGADGDYSDTQLVLRCNANLANEFGNLAQRALSLVHRNCGAVVPAPGALTAEDEALLGGARGALAACREHVADTQRLDLYCKQALALVQDGNKYIDEQAPWKVRKTGPEGEARAGTILYCLLEVIRRAAILYQPVTPLGAAKMLDALRVPDTPAARGFAALYDPAQAIQPGTVIDKPEPVFPRLELDPGLKAGSSGPPKQGKGGKGGGAKGDSSKAKKQGKQAAEAA</sequence>
<dbReference type="Gene3D" id="3.40.50.620">
    <property type="entry name" value="HUPs"/>
    <property type="match status" value="1"/>
</dbReference>
<keyword evidence="18" id="KW-1185">Reference proteome</keyword>
<dbReference type="Pfam" id="PF19303">
    <property type="entry name" value="Anticodon_3"/>
    <property type="match status" value="1"/>
</dbReference>
<evidence type="ECO:0000256" key="3">
    <source>
        <dbReference type="ARBA" id="ARBA00022598"/>
    </source>
</evidence>
<feature type="region of interest" description="Disordered" evidence="12">
    <location>
        <begin position="577"/>
        <end position="632"/>
    </location>
</feature>
<dbReference type="InterPro" id="IPR032678">
    <property type="entry name" value="tRNA-synt_1_cat_dom"/>
</dbReference>
<dbReference type="InterPro" id="IPR023457">
    <property type="entry name" value="Met-tRNA_synth_2"/>
</dbReference>